<dbReference type="InterPro" id="IPR000792">
    <property type="entry name" value="Tscrpt_reg_LuxR_C"/>
</dbReference>
<dbReference type="Gene3D" id="3.40.50.2300">
    <property type="match status" value="1"/>
</dbReference>
<keyword evidence="6" id="KW-1185">Reference proteome</keyword>
<dbReference type="PROSITE" id="PS50043">
    <property type="entry name" value="HTH_LUXR_2"/>
    <property type="match status" value="1"/>
</dbReference>
<evidence type="ECO:0000259" key="4">
    <source>
        <dbReference type="PROSITE" id="PS50110"/>
    </source>
</evidence>
<dbReference type="Pfam" id="PF00072">
    <property type="entry name" value="Response_reg"/>
    <property type="match status" value="1"/>
</dbReference>
<feature type="domain" description="HTH luxR-type" evidence="3">
    <location>
        <begin position="160"/>
        <end position="225"/>
    </location>
</feature>
<reference evidence="5 6" key="1">
    <citation type="submission" date="2014-03" db="EMBL/GenBank/DDBJ databases">
        <title>Genomics of Bifidobacteria.</title>
        <authorList>
            <person name="Ventura M."/>
            <person name="Milani C."/>
            <person name="Lugli G.A."/>
        </authorList>
    </citation>
    <scope>NUCLEOTIDE SEQUENCE [LARGE SCALE GENOMIC DNA]</scope>
    <source>
        <strain evidence="5 6">DSM 21395</strain>
    </source>
</reference>
<comment type="caution">
    <text evidence="5">The sequence shown here is derived from an EMBL/GenBank/DDBJ whole genome shotgun (WGS) entry which is preliminary data.</text>
</comment>
<dbReference type="CDD" id="cd06170">
    <property type="entry name" value="LuxR_C_like"/>
    <property type="match status" value="1"/>
</dbReference>
<evidence type="ECO:0000256" key="2">
    <source>
        <dbReference type="PROSITE-ProRule" id="PRU00169"/>
    </source>
</evidence>
<keyword evidence="2" id="KW-0597">Phosphoprotein</keyword>
<dbReference type="GeneID" id="93093884"/>
<name>A0A087BTE8_9BIFI</name>
<organism evidence="5 6">
    <name type="scientific">Bifidobacterium mongoliense DSM 21395</name>
    <dbReference type="NCBI Taxonomy" id="1437603"/>
    <lineage>
        <taxon>Bacteria</taxon>
        <taxon>Bacillati</taxon>
        <taxon>Actinomycetota</taxon>
        <taxon>Actinomycetes</taxon>
        <taxon>Bifidobacteriales</taxon>
        <taxon>Bifidobacteriaceae</taxon>
        <taxon>Bifidobacterium</taxon>
    </lineage>
</organism>
<dbReference type="GO" id="GO:0000160">
    <property type="term" value="P:phosphorelay signal transduction system"/>
    <property type="evidence" value="ECO:0007669"/>
    <property type="project" value="InterPro"/>
</dbReference>
<evidence type="ECO:0000313" key="5">
    <source>
        <dbReference type="EMBL" id="KFI74298.1"/>
    </source>
</evidence>
<dbReference type="OrthoDB" id="3236047at2"/>
<dbReference type="InterPro" id="IPR016032">
    <property type="entry name" value="Sig_transdc_resp-reg_C-effctor"/>
</dbReference>
<dbReference type="PROSITE" id="PS50110">
    <property type="entry name" value="RESPONSE_REGULATORY"/>
    <property type="match status" value="1"/>
</dbReference>
<evidence type="ECO:0000313" key="6">
    <source>
        <dbReference type="Proteomes" id="UP000029082"/>
    </source>
</evidence>
<dbReference type="SUPFAM" id="SSF52172">
    <property type="entry name" value="CheY-like"/>
    <property type="match status" value="1"/>
</dbReference>
<proteinExistence type="predicted"/>
<dbReference type="PANTHER" id="PTHR43214:SF43">
    <property type="entry name" value="TWO-COMPONENT RESPONSE REGULATOR"/>
    <property type="match status" value="1"/>
</dbReference>
<dbReference type="InterPro" id="IPR001789">
    <property type="entry name" value="Sig_transdc_resp-reg_receiver"/>
</dbReference>
<dbReference type="InterPro" id="IPR036388">
    <property type="entry name" value="WH-like_DNA-bd_sf"/>
</dbReference>
<keyword evidence="1" id="KW-0238">DNA-binding</keyword>
<accession>A0A087BTE8</accession>
<dbReference type="InterPro" id="IPR011006">
    <property type="entry name" value="CheY-like_superfamily"/>
</dbReference>
<dbReference type="SUPFAM" id="SSF46894">
    <property type="entry name" value="C-terminal effector domain of the bipartite response regulators"/>
    <property type="match status" value="1"/>
</dbReference>
<dbReference type="GO" id="GO:0006355">
    <property type="term" value="P:regulation of DNA-templated transcription"/>
    <property type="evidence" value="ECO:0007669"/>
    <property type="project" value="InterPro"/>
</dbReference>
<dbReference type="Pfam" id="PF00196">
    <property type="entry name" value="GerE"/>
    <property type="match status" value="1"/>
</dbReference>
<dbReference type="PRINTS" id="PR00038">
    <property type="entry name" value="HTHLUXR"/>
</dbReference>
<feature type="modified residue" description="4-aspartylphosphate" evidence="2">
    <location>
        <position position="69"/>
    </location>
</feature>
<evidence type="ECO:0000256" key="1">
    <source>
        <dbReference type="ARBA" id="ARBA00023125"/>
    </source>
</evidence>
<dbReference type="SMART" id="SM00421">
    <property type="entry name" value="HTH_LUXR"/>
    <property type="match status" value="1"/>
</dbReference>
<dbReference type="PANTHER" id="PTHR43214">
    <property type="entry name" value="TWO-COMPONENT RESPONSE REGULATOR"/>
    <property type="match status" value="1"/>
</dbReference>
<dbReference type="Proteomes" id="UP000029082">
    <property type="component" value="Unassembled WGS sequence"/>
</dbReference>
<dbReference type="EMBL" id="JGZE01000026">
    <property type="protein sequence ID" value="KFI74298.1"/>
    <property type="molecule type" value="Genomic_DNA"/>
</dbReference>
<sequence>MSESTTTPYSPVRVGVLDNDICALECIVALLARLNTPNRQIDAWASNNPAQAIQECRFGVRRTNVILVDMALNGLTGAQIAARLRRDVPDIGIIGMTAYQPELYREQLHAAGAQALLDKSTLRKTLPLALDAVSRGLAYPADGGFDSVVQSRMAASDETAKRQVVWLTVTERRVLSLSMSSMNTREIAQTLHVSADTVFSHRRNIKNKLHSNTWYDVMDLCRSMHIA</sequence>
<dbReference type="RefSeq" id="WP_033511500.1">
    <property type="nucleotide sequence ID" value="NZ_JDUO01000002.1"/>
</dbReference>
<protein>
    <submittedName>
        <fullName evidence="5">LuxR family transcriptional regulator</fullName>
    </submittedName>
</protein>
<gene>
    <name evidence="5" type="ORF">BMON_1033</name>
</gene>
<dbReference type="GO" id="GO:0003677">
    <property type="term" value="F:DNA binding"/>
    <property type="evidence" value="ECO:0007669"/>
    <property type="project" value="UniProtKB-KW"/>
</dbReference>
<dbReference type="eggNOG" id="COG2197">
    <property type="taxonomic scope" value="Bacteria"/>
</dbReference>
<dbReference type="Gene3D" id="1.10.10.10">
    <property type="entry name" value="Winged helix-like DNA-binding domain superfamily/Winged helix DNA-binding domain"/>
    <property type="match status" value="1"/>
</dbReference>
<dbReference type="InterPro" id="IPR039420">
    <property type="entry name" value="WalR-like"/>
</dbReference>
<dbReference type="AlphaFoldDB" id="A0A087BTE8"/>
<dbReference type="STRING" id="1437603.GCA_000771525_00634"/>
<feature type="domain" description="Response regulatory" evidence="4">
    <location>
        <begin position="13"/>
        <end position="134"/>
    </location>
</feature>
<evidence type="ECO:0000259" key="3">
    <source>
        <dbReference type="PROSITE" id="PS50043"/>
    </source>
</evidence>